<dbReference type="AlphaFoldDB" id="A0A2P2BT04"/>
<dbReference type="EMBL" id="LN650648">
    <property type="protein sequence ID" value="CEI73476.1"/>
    <property type="molecule type" value="Genomic_DNA"/>
</dbReference>
<organism evidence="1 2">
    <name type="scientific">Romboutsia hominis</name>
    <dbReference type="NCBI Taxonomy" id="1507512"/>
    <lineage>
        <taxon>Bacteria</taxon>
        <taxon>Bacillati</taxon>
        <taxon>Bacillota</taxon>
        <taxon>Clostridia</taxon>
        <taxon>Peptostreptococcales</taxon>
        <taxon>Peptostreptococcaceae</taxon>
        <taxon>Romboutsia</taxon>
    </lineage>
</organism>
<accession>A0A2P2BT04</accession>
<sequence>MEKFIHQLTSKLYSVLDNITYLDIEASKNSNKIKLIGVKFFNNQVYTFEEIINNDDKIYNINSLNDFIGDSYIAMFDLSSNKKFIENYINDKILDVKELVHVIKPYYSDYNIKDLNDILTNDKYISDLISIVNIVNNIIISIKKEDKLTLEPLTFKINSYLNKFSLPNWEWSELIDSVDDIKKLGSLEKKAEKN</sequence>
<dbReference type="KEGG" id="rhom:FRIFI_1947"/>
<evidence type="ECO:0000313" key="2">
    <source>
        <dbReference type="Proteomes" id="UP000245695"/>
    </source>
</evidence>
<reference evidence="1 2" key="1">
    <citation type="submission" date="2014-09" db="EMBL/GenBank/DDBJ databases">
        <authorList>
            <person name="Hornung B.V."/>
        </authorList>
    </citation>
    <scope>NUCLEOTIDE SEQUENCE [LARGE SCALE GENOMIC DNA]</scope>
    <source>
        <strain evidence="1 2">FRIFI</strain>
    </source>
</reference>
<gene>
    <name evidence="1" type="ORF">FRIFI_1947</name>
</gene>
<dbReference type="RefSeq" id="WP_242977248.1">
    <property type="nucleotide sequence ID" value="NZ_LN650648.1"/>
</dbReference>
<dbReference type="Proteomes" id="UP000245695">
    <property type="component" value="Chromosome 1"/>
</dbReference>
<name>A0A2P2BT04_9FIRM</name>
<proteinExistence type="predicted"/>
<protein>
    <submittedName>
        <fullName evidence="1">Uncharacterized protein</fullName>
    </submittedName>
</protein>
<evidence type="ECO:0000313" key="1">
    <source>
        <dbReference type="EMBL" id="CEI73476.1"/>
    </source>
</evidence>
<keyword evidence="2" id="KW-1185">Reference proteome</keyword>